<accession>A0A2N9GIH6</accession>
<dbReference type="CDD" id="cd09272">
    <property type="entry name" value="RNase_HI_RT_Ty1"/>
    <property type="match status" value="1"/>
</dbReference>
<gene>
    <name evidence="2" type="ORF">FSB_LOCUS30148</name>
</gene>
<feature type="domain" description="Reverse transcriptase Ty1/copia-type" evidence="1">
    <location>
        <begin position="6"/>
        <end position="192"/>
    </location>
</feature>
<evidence type="ECO:0000313" key="2">
    <source>
        <dbReference type="EMBL" id="SPD02266.1"/>
    </source>
</evidence>
<dbReference type="InterPro" id="IPR013103">
    <property type="entry name" value="RVT_2"/>
</dbReference>
<organism evidence="2">
    <name type="scientific">Fagus sylvatica</name>
    <name type="common">Beechnut</name>
    <dbReference type="NCBI Taxonomy" id="28930"/>
    <lineage>
        <taxon>Eukaryota</taxon>
        <taxon>Viridiplantae</taxon>
        <taxon>Streptophyta</taxon>
        <taxon>Embryophyta</taxon>
        <taxon>Tracheophyta</taxon>
        <taxon>Spermatophyta</taxon>
        <taxon>Magnoliopsida</taxon>
        <taxon>eudicotyledons</taxon>
        <taxon>Gunneridae</taxon>
        <taxon>Pentapetalae</taxon>
        <taxon>rosids</taxon>
        <taxon>fabids</taxon>
        <taxon>Fagales</taxon>
        <taxon>Fagaceae</taxon>
        <taxon>Fagus</taxon>
    </lineage>
</organism>
<dbReference type="EMBL" id="OIVN01002282">
    <property type="protein sequence ID" value="SPD02266.1"/>
    <property type="molecule type" value="Genomic_DNA"/>
</dbReference>
<reference evidence="2" key="1">
    <citation type="submission" date="2018-02" db="EMBL/GenBank/DDBJ databases">
        <authorList>
            <person name="Cohen D.B."/>
            <person name="Kent A.D."/>
        </authorList>
    </citation>
    <scope>NUCLEOTIDE SEQUENCE</scope>
</reference>
<dbReference type="Pfam" id="PF07727">
    <property type="entry name" value="RVT_2"/>
    <property type="match status" value="1"/>
</dbReference>
<sequence length="432" mass="48536">MAKHTAVIKPTTVRAILSIAISAGWSIRQIDIQNAFLHGQLSEDVFMAQPPGYQHPSYPSHVCKLNKAIYGLKQAPRAWFSRLSSRLLQLGFHGSLSDTSLFIYKSKSFTMFILIYVDDIIITCSNKSEIDKLLILLESDFAVKDLGKLNYFLGVEVIPNAHGILLSQQRYIFNLLKRTNMHEAKPVSSPMASTTSLTAHEGESFSDVTLFRSTVGALQYLSLTRPDIAFAVNKLSQFMHKPTVLHWQSAKRLLRYLKQTLTFGLQIYRTSCNTLQAFSDADWAGSRDDRRSTGSFCIFLGNNLISWSCRKQATVARSSTEAEYKALANAAAELKWLQSLFGELGLALSTPPTLWCDNIGATYLSSNPVFHARTKHVEIDFHFVRDMVAKKTLNVQFICSKDQLADLLTKPISSSRFAQLRTKLNVLPIRWA</sequence>
<dbReference type="AlphaFoldDB" id="A0A2N9GIH6"/>
<dbReference type="PANTHER" id="PTHR11439:SF450">
    <property type="entry name" value="REVERSE TRANSCRIPTASE TY1_COPIA-TYPE DOMAIN-CONTAINING PROTEIN"/>
    <property type="match status" value="1"/>
</dbReference>
<evidence type="ECO:0000259" key="1">
    <source>
        <dbReference type="Pfam" id="PF07727"/>
    </source>
</evidence>
<proteinExistence type="predicted"/>
<protein>
    <recommendedName>
        <fullName evidence="1">Reverse transcriptase Ty1/copia-type domain-containing protein</fullName>
    </recommendedName>
</protein>
<dbReference type="SUPFAM" id="SSF56672">
    <property type="entry name" value="DNA/RNA polymerases"/>
    <property type="match status" value="1"/>
</dbReference>
<dbReference type="PANTHER" id="PTHR11439">
    <property type="entry name" value="GAG-POL-RELATED RETROTRANSPOSON"/>
    <property type="match status" value="1"/>
</dbReference>
<dbReference type="InterPro" id="IPR043502">
    <property type="entry name" value="DNA/RNA_pol_sf"/>
</dbReference>
<name>A0A2N9GIH6_FAGSY</name>